<organism evidence="1">
    <name type="scientific">marine sediment metagenome</name>
    <dbReference type="NCBI Taxonomy" id="412755"/>
    <lineage>
        <taxon>unclassified sequences</taxon>
        <taxon>metagenomes</taxon>
        <taxon>ecological metagenomes</taxon>
    </lineage>
</organism>
<proteinExistence type="predicted"/>
<evidence type="ECO:0000313" key="1">
    <source>
        <dbReference type="EMBL" id="KKN71284.1"/>
    </source>
</evidence>
<comment type="caution">
    <text evidence="1">The sequence shown here is derived from an EMBL/GenBank/DDBJ whole genome shotgun (WGS) entry which is preliminary data.</text>
</comment>
<reference evidence="1" key="1">
    <citation type="journal article" date="2015" name="Nature">
        <title>Complex archaea that bridge the gap between prokaryotes and eukaryotes.</title>
        <authorList>
            <person name="Spang A."/>
            <person name="Saw J.H."/>
            <person name="Jorgensen S.L."/>
            <person name="Zaremba-Niedzwiedzka K."/>
            <person name="Martijn J."/>
            <person name="Lind A.E."/>
            <person name="van Eijk R."/>
            <person name="Schleper C."/>
            <person name="Guy L."/>
            <person name="Ettema T.J."/>
        </authorList>
    </citation>
    <scope>NUCLEOTIDE SEQUENCE</scope>
</reference>
<gene>
    <name evidence="1" type="ORF">LCGC14_0421940</name>
</gene>
<accession>A0A0F9SWN6</accession>
<dbReference type="EMBL" id="LAZR01000386">
    <property type="protein sequence ID" value="KKN71284.1"/>
    <property type="molecule type" value="Genomic_DNA"/>
</dbReference>
<name>A0A0F9SWN6_9ZZZZ</name>
<protein>
    <submittedName>
        <fullName evidence="1">Uncharacterized protein</fullName>
    </submittedName>
</protein>
<dbReference type="AlphaFoldDB" id="A0A0F9SWN6"/>
<sequence>MAGRFNNVRDFFMVTDKGVDWILETADEQSAPSISAFRLFDFLAFGVGREVFENRRPFNLTLVKHNLVNGPNDDASLEKMISEALNRGFVARL</sequence>